<feature type="chain" id="PRO_5043836699" evidence="2">
    <location>
        <begin position="23"/>
        <end position="114"/>
    </location>
</feature>
<name>A0AAX6HYY1_IRIPA</name>
<dbReference type="PANTHER" id="PTHR23201">
    <property type="entry name" value="EXTENSIN, PROLINE-RICH PROTEIN"/>
    <property type="match status" value="1"/>
</dbReference>
<keyword evidence="4" id="KW-1185">Reference proteome</keyword>
<sequence length="114" mass="12067">MAPSKSFVLLLCLFLVGHFVESHRLLQSLEHGYLQMTKEGAEGSLVNESAAVGLNCGGLCTVRCSQSSRPNLCKRACGTCCARCSCVPPGTFGNYDACPCYASMTTHGGARKCP</sequence>
<dbReference type="Proteomes" id="UP001140949">
    <property type="component" value="Unassembled WGS sequence"/>
</dbReference>
<dbReference type="PANTHER" id="PTHR23201:SF12">
    <property type="entry name" value="OS05G0432200 PROTEIN"/>
    <property type="match status" value="1"/>
</dbReference>
<feature type="signal peptide" evidence="2">
    <location>
        <begin position="1"/>
        <end position="22"/>
    </location>
</feature>
<accession>A0AAX6HYY1</accession>
<evidence type="ECO:0000313" key="4">
    <source>
        <dbReference type="Proteomes" id="UP001140949"/>
    </source>
</evidence>
<protein>
    <submittedName>
        <fullName evidence="3">Gibberellin-regulated protein 1-like</fullName>
    </submittedName>
</protein>
<evidence type="ECO:0000313" key="3">
    <source>
        <dbReference type="EMBL" id="KAJ6846246.1"/>
    </source>
</evidence>
<comment type="caution">
    <text evidence="3">The sequence shown here is derived from an EMBL/GenBank/DDBJ whole genome shotgun (WGS) entry which is preliminary data.</text>
</comment>
<evidence type="ECO:0000256" key="1">
    <source>
        <dbReference type="ARBA" id="ARBA00010582"/>
    </source>
</evidence>
<dbReference type="EMBL" id="JANAVB010005599">
    <property type="protein sequence ID" value="KAJ6846246.1"/>
    <property type="molecule type" value="Genomic_DNA"/>
</dbReference>
<proteinExistence type="inferred from homology"/>
<reference evidence="3" key="1">
    <citation type="journal article" date="2023" name="GigaByte">
        <title>Genome assembly of the bearded iris, Iris pallida Lam.</title>
        <authorList>
            <person name="Bruccoleri R.E."/>
            <person name="Oakeley E.J."/>
            <person name="Faust A.M.E."/>
            <person name="Altorfer M."/>
            <person name="Dessus-Babus S."/>
            <person name="Burckhardt D."/>
            <person name="Oertli M."/>
            <person name="Naumann U."/>
            <person name="Petersen F."/>
            <person name="Wong J."/>
        </authorList>
    </citation>
    <scope>NUCLEOTIDE SEQUENCE</scope>
    <source>
        <strain evidence="3">GSM-AAB239-AS_SAM_17_03QT</strain>
    </source>
</reference>
<comment type="similarity">
    <text evidence="1">Belongs to the GASA family.</text>
</comment>
<dbReference type="Pfam" id="PF02704">
    <property type="entry name" value="GASA"/>
    <property type="match status" value="1"/>
</dbReference>
<organism evidence="3 4">
    <name type="scientific">Iris pallida</name>
    <name type="common">Sweet iris</name>
    <dbReference type="NCBI Taxonomy" id="29817"/>
    <lineage>
        <taxon>Eukaryota</taxon>
        <taxon>Viridiplantae</taxon>
        <taxon>Streptophyta</taxon>
        <taxon>Embryophyta</taxon>
        <taxon>Tracheophyta</taxon>
        <taxon>Spermatophyta</taxon>
        <taxon>Magnoliopsida</taxon>
        <taxon>Liliopsida</taxon>
        <taxon>Asparagales</taxon>
        <taxon>Iridaceae</taxon>
        <taxon>Iridoideae</taxon>
        <taxon>Irideae</taxon>
        <taxon>Iris</taxon>
    </lineage>
</organism>
<dbReference type="InterPro" id="IPR003854">
    <property type="entry name" value="GASA"/>
</dbReference>
<gene>
    <name evidence="3" type="ORF">M6B38_279385</name>
</gene>
<dbReference type="AlphaFoldDB" id="A0AAX6HYY1"/>
<evidence type="ECO:0000256" key="2">
    <source>
        <dbReference type="SAM" id="SignalP"/>
    </source>
</evidence>
<reference evidence="3" key="2">
    <citation type="submission" date="2023-04" db="EMBL/GenBank/DDBJ databases">
        <authorList>
            <person name="Bruccoleri R.E."/>
            <person name="Oakeley E.J."/>
            <person name="Faust A.-M."/>
            <person name="Dessus-Babus S."/>
            <person name="Altorfer M."/>
            <person name="Burckhardt D."/>
            <person name="Oertli M."/>
            <person name="Naumann U."/>
            <person name="Petersen F."/>
            <person name="Wong J."/>
        </authorList>
    </citation>
    <scope>NUCLEOTIDE SEQUENCE</scope>
    <source>
        <strain evidence="3">GSM-AAB239-AS_SAM_17_03QT</strain>
        <tissue evidence="3">Leaf</tissue>
    </source>
</reference>
<keyword evidence="2" id="KW-0732">Signal</keyword>